<dbReference type="SUPFAM" id="SSF50341">
    <property type="entry name" value="CheW-like"/>
    <property type="match status" value="1"/>
</dbReference>
<dbReference type="Pfam" id="PF01584">
    <property type="entry name" value="CheW"/>
    <property type="match status" value="1"/>
</dbReference>
<evidence type="ECO:0000313" key="2">
    <source>
        <dbReference type="EMBL" id="QSO45361.1"/>
    </source>
</evidence>
<organism evidence="2 3">
    <name type="scientific">Alicyclobacillus mengziensis</name>
    <dbReference type="NCBI Taxonomy" id="2931921"/>
    <lineage>
        <taxon>Bacteria</taxon>
        <taxon>Bacillati</taxon>
        <taxon>Bacillota</taxon>
        <taxon>Bacilli</taxon>
        <taxon>Bacillales</taxon>
        <taxon>Alicyclobacillaceae</taxon>
        <taxon>Alicyclobacillus</taxon>
    </lineage>
</organism>
<feature type="domain" description="CheW-like" evidence="1">
    <location>
        <begin position="2"/>
        <end position="142"/>
    </location>
</feature>
<evidence type="ECO:0000259" key="1">
    <source>
        <dbReference type="PROSITE" id="PS50851"/>
    </source>
</evidence>
<protein>
    <submittedName>
        <fullName evidence="2">Purine-binding chemotaxis protein CheW</fullName>
    </submittedName>
</protein>
<dbReference type="InterPro" id="IPR039315">
    <property type="entry name" value="CheW"/>
</dbReference>
<dbReference type="EMBL" id="CP071182">
    <property type="protein sequence ID" value="QSO45361.1"/>
    <property type="molecule type" value="Genomic_DNA"/>
</dbReference>
<dbReference type="PANTHER" id="PTHR22617:SF23">
    <property type="entry name" value="CHEMOTAXIS PROTEIN CHEW"/>
    <property type="match status" value="1"/>
</dbReference>
<dbReference type="GO" id="GO:0007165">
    <property type="term" value="P:signal transduction"/>
    <property type="evidence" value="ECO:0007669"/>
    <property type="project" value="InterPro"/>
</dbReference>
<dbReference type="GO" id="GO:0006935">
    <property type="term" value="P:chemotaxis"/>
    <property type="evidence" value="ECO:0007669"/>
    <property type="project" value="InterPro"/>
</dbReference>
<dbReference type="Proteomes" id="UP000663505">
    <property type="component" value="Chromosome"/>
</dbReference>
<proteinExistence type="predicted"/>
<dbReference type="InterPro" id="IPR002545">
    <property type="entry name" value="CheW-lke_dom"/>
</dbReference>
<dbReference type="InterPro" id="IPR036061">
    <property type="entry name" value="CheW-like_dom_sf"/>
</dbReference>
<dbReference type="PANTHER" id="PTHR22617">
    <property type="entry name" value="CHEMOTAXIS SENSOR HISTIDINE KINASE-RELATED"/>
    <property type="match status" value="1"/>
</dbReference>
<dbReference type="SMART" id="SM00260">
    <property type="entry name" value="CheW"/>
    <property type="match status" value="1"/>
</dbReference>
<keyword evidence="3" id="KW-1185">Reference proteome</keyword>
<reference evidence="2 3" key="1">
    <citation type="submission" date="2021-02" db="EMBL/GenBank/DDBJ databases">
        <title>Alicyclobacillus curvatus sp. nov. and Alicyclobacillus mengziensis sp. nov., two acidophilic bacteria isolated from acid mine drainage.</title>
        <authorList>
            <person name="Huang Y."/>
        </authorList>
    </citation>
    <scope>NUCLEOTIDE SEQUENCE [LARGE SCALE GENOMIC DNA]</scope>
    <source>
        <strain evidence="2 3">S30H14</strain>
    </source>
</reference>
<dbReference type="RefSeq" id="WP_206654732.1">
    <property type="nucleotide sequence ID" value="NZ_CP071182.1"/>
</dbReference>
<dbReference type="PROSITE" id="PS50851">
    <property type="entry name" value="CHEW"/>
    <property type="match status" value="1"/>
</dbReference>
<sequence length="154" mass="17142">MQQSIVVFRVADKEYGVPVELVHSVEQGVTVTAVPRTIAFIRGVFELRGDVIPLVDMRERLGQMDQVVLESGFVLVVEVNGDKTGFLVDEVNDVVPVDDEALEPVPRVIGGLEAEFIRGMARKGHRLLILLNLPQLLSDAELRQLKQLEESRKS</sequence>
<dbReference type="GO" id="GO:0005829">
    <property type="term" value="C:cytosol"/>
    <property type="evidence" value="ECO:0007669"/>
    <property type="project" value="TreeGrafter"/>
</dbReference>
<accession>A0A9X7Z5K1</accession>
<dbReference type="Gene3D" id="2.30.30.40">
    <property type="entry name" value="SH3 Domains"/>
    <property type="match status" value="1"/>
</dbReference>
<dbReference type="Gene3D" id="2.40.50.180">
    <property type="entry name" value="CheA-289, Domain 4"/>
    <property type="match status" value="1"/>
</dbReference>
<gene>
    <name evidence="2" type="ORF">JZ786_12220</name>
</gene>
<dbReference type="AlphaFoldDB" id="A0A9X7Z5K1"/>
<evidence type="ECO:0000313" key="3">
    <source>
        <dbReference type="Proteomes" id="UP000663505"/>
    </source>
</evidence>
<name>A0A9X7Z5K1_9BACL</name>
<dbReference type="KEGG" id="afx:JZ786_12220"/>